<evidence type="ECO:0000313" key="1">
    <source>
        <dbReference type="EMBL" id="EJU18792.1"/>
    </source>
</evidence>
<gene>
    <name evidence="1" type="ORF">HMPREF1127_1069</name>
</gene>
<organism evidence="1 2">
    <name type="scientific">Fusobacterium necrophorum subsp. funduliforme Fnf 1007</name>
    <dbReference type="NCBI Taxonomy" id="1161424"/>
    <lineage>
        <taxon>Bacteria</taxon>
        <taxon>Fusobacteriati</taxon>
        <taxon>Fusobacteriota</taxon>
        <taxon>Fusobacteriia</taxon>
        <taxon>Fusobacteriales</taxon>
        <taxon>Fusobacteriaceae</taxon>
        <taxon>Fusobacterium</taxon>
    </lineage>
</organism>
<sequence>MKEERLQRTITINSSLDTAIIEIADENDRKYTFVLEALVYEALQGKTDIGKILNNYEQYKKL</sequence>
<evidence type="ECO:0000313" key="2">
    <source>
        <dbReference type="Proteomes" id="UP000003120"/>
    </source>
</evidence>
<proteinExistence type="predicted"/>
<reference evidence="1 2" key="1">
    <citation type="submission" date="2012-07" db="EMBL/GenBank/DDBJ databases">
        <authorList>
            <person name="Durkin A.S."/>
            <person name="McCorrison J."/>
            <person name="Torralba M."/>
            <person name="Gillis M."/>
            <person name="Methe B."/>
            <person name="Sutton G."/>
            <person name="Nelson K.E."/>
        </authorList>
    </citation>
    <scope>NUCLEOTIDE SEQUENCE [LARGE SCALE GENOMIC DNA]</scope>
    <source>
        <strain evidence="1 2">Fnf 1007</strain>
    </source>
</reference>
<dbReference type="AlphaFoldDB" id="A0AAN3VXC3"/>
<comment type="caution">
    <text evidence="1">The sequence shown here is derived from an EMBL/GenBank/DDBJ whole genome shotgun (WGS) entry which is preliminary data.</text>
</comment>
<accession>A0AAN3VXC3</accession>
<name>A0AAN3VXC3_9FUSO</name>
<dbReference type="EMBL" id="ALKK01000011">
    <property type="protein sequence ID" value="EJU18792.1"/>
    <property type="molecule type" value="Genomic_DNA"/>
</dbReference>
<protein>
    <submittedName>
        <fullName evidence="1">Uncharacterized protein</fullName>
    </submittedName>
</protein>
<dbReference type="Proteomes" id="UP000003120">
    <property type="component" value="Unassembled WGS sequence"/>
</dbReference>
<dbReference type="RefSeq" id="WP_005960404.1">
    <property type="nucleotide sequence ID" value="NZ_ALKK01000011.1"/>
</dbReference>
<dbReference type="GeneID" id="75075243"/>